<dbReference type="Proteomes" id="UP000184192">
    <property type="component" value="Unassembled WGS sequence"/>
</dbReference>
<organism evidence="1 2">
    <name type="scientific">Bacteroides stercorirosoris</name>
    <dbReference type="NCBI Taxonomy" id="871324"/>
    <lineage>
        <taxon>Bacteria</taxon>
        <taxon>Pseudomonadati</taxon>
        <taxon>Bacteroidota</taxon>
        <taxon>Bacteroidia</taxon>
        <taxon>Bacteroidales</taxon>
        <taxon>Bacteroidaceae</taxon>
        <taxon>Bacteroides</taxon>
    </lineage>
</organism>
<dbReference type="AlphaFoldDB" id="A0A1M6L419"/>
<name>A0A1M6L419_9BACE</name>
<gene>
    <name evidence="1" type="ORF">SAMN05444350_1449</name>
</gene>
<dbReference type="eggNOG" id="ENOG5033SDV">
    <property type="taxonomic scope" value="Bacteria"/>
</dbReference>
<reference evidence="2" key="1">
    <citation type="submission" date="2016-11" db="EMBL/GenBank/DDBJ databases">
        <authorList>
            <person name="Varghese N."/>
            <person name="Submissions S."/>
        </authorList>
    </citation>
    <scope>NUCLEOTIDE SEQUENCE [LARGE SCALE GENOMIC DNA]</scope>
    <source>
        <strain evidence="2">DSM 26884</strain>
    </source>
</reference>
<dbReference type="GeneID" id="92714530"/>
<dbReference type="EMBL" id="FQZN01000044">
    <property type="protein sequence ID" value="SHJ65961.1"/>
    <property type="molecule type" value="Genomic_DNA"/>
</dbReference>
<dbReference type="RefSeq" id="WP_073314912.1">
    <property type="nucleotide sequence ID" value="NZ_FQZN01000044.1"/>
</dbReference>
<evidence type="ECO:0000313" key="2">
    <source>
        <dbReference type="Proteomes" id="UP000184192"/>
    </source>
</evidence>
<protein>
    <submittedName>
        <fullName evidence="1">Uncharacterized protein</fullName>
    </submittedName>
</protein>
<proteinExistence type="predicted"/>
<accession>A0A1M6L419</accession>
<keyword evidence="2" id="KW-1185">Reference proteome</keyword>
<sequence length="648" mass="72088">MGYISKDIAVITEPDIVTLSAVPNFIQFESKAASKTYLEVNIQVNITRSPAATVPSKTLLRITDSSGIVHTYHGTTVAEDVSGSTFYVAALTSDTAENLRQVLLADKWFNANFSVVIPFTWDTGNPRNGSILTIKSKGAGTDFNITIEAPNNTDDVAYTLTWINPTSENNDSISGEASTTEIDLDIYTDPEVFLGQDDRPITPQKIGTYVTTLQKTYAGVPVWFELNALFAQYGGYNRPPGTSGWFDTGTLRTYRFTAKVKAINSFYFYQSNALYVLHGYGPASESLDLDQFIYNDRFFSGITNIDPDHLWNLPTTGAPYYTYSPDYDTVWVQIFEPSGTITVTGVVVLRYNYFNGVYPSSENYLGSTGTTIPSKAKLALLTLRKADNPDGYDSMEITQSGTGITSNEKVIRLLTNKPRTPYIRGQKEYLNFIFSDPQRGESDPTEFTLRVAYRAYTTSDNYLGTVYGQEKARADFAIVNTCQLDIDTVLDQYPTAGIIRVTLARGTALVSNDQEYTIRPECLHTLRQFSFINRLGGWDAFNFDAGIKDEIKPSVETYNKTLTPSYQKGDSVETVYSTALANTLTIEGAPVSDEVANWLKELAAARVILDDEGNYVIIEDFTLSKTDAAFNMQRPTIKYRLSENYTND</sequence>
<evidence type="ECO:0000313" key="1">
    <source>
        <dbReference type="EMBL" id="SHJ65961.1"/>
    </source>
</evidence>